<comment type="subcellular location">
    <subcellularLocation>
        <location evidence="1">Membrane</location>
        <topology evidence="1">Multi-pass membrane protein</topology>
    </subcellularLocation>
</comment>
<organism evidence="10 11">
    <name type="scientific">Pilimelia anulata</name>
    <dbReference type="NCBI Taxonomy" id="53371"/>
    <lineage>
        <taxon>Bacteria</taxon>
        <taxon>Bacillati</taxon>
        <taxon>Actinomycetota</taxon>
        <taxon>Actinomycetes</taxon>
        <taxon>Micromonosporales</taxon>
        <taxon>Micromonosporaceae</taxon>
        <taxon>Pilimelia</taxon>
    </lineage>
</organism>
<dbReference type="Pfam" id="PF13727">
    <property type="entry name" value="CoA_binding_3"/>
    <property type="match status" value="1"/>
</dbReference>
<feature type="transmembrane region" description="Helical" evidence="8">
    <location>
        <begin position="424"/>
        <end position="444"/>
    </location>
</feature>
<evidence type="ECO:0000256" key="1">
    <source>
        <dbReference type="ARBA" id="ARBA00004141"/>
    </source>
</evidence>
<dbReference type="RefSeq" id="WP_306341603.1">
    <property type="nucleotide sequence ID" value="NZ_BMQB01000004.1"/>
</dbReference>
<feature type="compositionally biased region" description="Basic and acidic residues" evidence="7">
    <location>
        <begin position="108"/>
        <end position="120"/>
    </location>
</feature>
<evidence type="ECO:0000256" key="6">
    <source>
        <dbReference type="ARBA" id="ARBA00023136"/>
    </source>
</evidence>
<keyword evidence="5 8" id="KW-1133">Transmembrane helix</keyword>
<dbReference type="AlphaFoldDB" id="A0A8J3F979"/>
<dbReference type="InterPro" id="IPR017475">
    <property type="entry name" value="EPS_sugar_tfrase"/>
</dbReference>
<reference evidence="10" key="2">
    <citation type="submission" date="2020-09" db="EMBL/GenBank/DDBJ databases">
        <authorList>
            <person name="Sun Q."/>
            <person name="Ohkuma M."/>
        </authorList>
    </citation>
    <scope>NUCLEOTIDE SEQUENCE</scope>
    <source>
        <strain evidence="10">JCM 3090</strain>
    </source>
</reference>
<dbReference type="Proteomes" id="UP000649739">
    <property type="component" value="Unassembled WGS sequence"/>
</dbReference>
<keyword evidence="6 8" id="KW-0472">Membrane</keyword>
<feature type="compositionally biased region" description="Low complexity" evidence="7">
    <location>
        <begin position="79"/>
        <end position="88"/>
    </location>
</feature>
<protein>
    <submittedName>
        <fullName evidence="10">Exopolysaccharide biosynthesis polyprenyl glycosylphosphotransferase</fullName>
    </submittedName>
</protein>
<dbReference type="PANTHER" id="PTHR30576:SF10">
    <property type="entry name" value="SLL5057 PROTEIN"/>
    <property type="match status" value="1"/>
</dbReference>
<evidence type="ECO:0000259" key="9">
    <source>
        <dbReference type="Pfam" id="PF02397"/>
    </source>
</evidence>
<reference evidence="10" key="1">
    <citation type="journal article" date="2014" name="Int. J. Syst. Evol. Microbiol.">
        <title>Complete genome sequence of Corynebacterium casei LMG S-19264T (=DSM 44701T), isolated from a smear-ripened cheese.</title>
        <authorList>
            <consortium name="US DOE Joint Genome Institute (JGI-PGF)"/>
            <person name="Walter F."/>
            <person name="Albersmeier A."/>
            <person name="Kalinowski J."/>
            <person name="Ruckert C."/>
        </authorList>
    </citation>
    <scope>NUCLEOTIDE SEQUENCE</scope>
    <source>
        <strain evidence="10">JCM 3090</strain>
    </source>
</reference>
<evidence type="ECO:0000313" key="11">
    <source>
        <dbReference type="Proteomes" id="UP000649739"/>
    </source>
</evidence>
<feature type="transmembrane region" description="Helical" evidence="8">
    <location>
        <begin position="253"/>
        <end position="272"/>
    </location>
</feature>
<feature type="transmembrane region" description="Helical" evidence="8">
    <location>
        <begin position="189"/>
        <end position="209"/>
    </location>
</feature>
<dbReference type="EMBL" id="BMQB01000004">
    <property type="protein sequence ID" value="GGJ92575.1"/>
    <property type="molecule type" value="Genomic_DNA"/>
</dbReference>
<sequence>MGRQTIGDDAAPGTGPAPVPDDDTFLLAAIREDHRAGPPGARRPTDADPLHARPAEPGARRVPPGSRLADPALIAAVGRATAPTTVRPRTGDDAVFADPRPAALYGGADHRPPGADHRPPGDLVRPRRGPGRIDPALHRRSGPPPHDRRTRWQRRYVAALVAGDLAVGALAGVLAFGVRFGGDVTSYNWPYILASVLLPVALVGVLAIAKAYERRFLYVGNDEYHRVIRGGLSLTAAAAIVSYAFEIQLARSYVLVALPLATLGVVLVRFAIRKKLHRYRGRGRCLRRVLVVGHELAVIHLTRQLKRERFHGLQVVGACLPARHDGQVGLPVYGSFHDVAEAVDHAGADTVIVLSCPELDGQHLRRLAWQLERDDVDLIVASALIDVAGGRTTIRPVDGLPMLHVDHPRLSGAARVVKEIVDRVAAAGLLLLFAPVLLGAAAAIRLNSRGPVLFRQVRVGRTGEPFKIFKFRSMYLDAEARLAGMRHLNEYDGVLFKMREDPRVTPVGRWLRRLSVDELPQLLNVLRGDMSLVGPRPPLPEEVAVYPDDMRRRLAVKPGMTGLWQVSGRSDLPWEEAVRLDLRYVENWSLTFDLVILLRTVTAVMRSSGAY</sequence>
<gene>
    <name evidence="10" type="ORF">GCM10010123_23090</name>
</gene>
<evidence type="ECO:0000256" key="3">
    <source>
        <dbReference type="ARBA" id="ARBA00022679"/>
    </source>
</evidence>
<dbReference type="Pfam" id="PF02397">
    <property type="entry name" value="Bac_transf"/>
    <property type="match status" value="1"/>
</dbReference>
<dbReference type="Gene3D" id="3.40.50.720">
    <property type="entry name" value="NAD(P)-binding Rossmann-like Domain"/>
    <property type="match status" value="1"/>
</dbReference>
<keyword evidence="11" id="KW-1185">Reference proteome</keyword>
<dbReference type="GO" id="GO:0016780">
    <property type="term" value="F:phosphotransferase activity, for other substituted phosphate groups"/>
    <property type="evidence" value="ECO:0007669"/>
    <property type="project" value="TreeGrafter"/>
</dbReference>
<feature type="region of interest" description="Disordered" evidence="7">
    <location>
        <begin position="1"/>
        <end position="149"/>
    </location>
</feature>
<evidence type="ECO:0000256" key="5">
    <source>
        <dbReference type="ARBA" id="ARBA00022989"/>
    </source>
</evidence>
<dbReference type="NCBIfam" id="TIGR03025">
    <property type="entry name" value="EPS_sugtrans"/>
    <property type="match status" value="1"/>
</dbReference>
<evidence type="ECO:0000256" key="2">
    <source>
        <dbReference type="ARBA" id="ARBA00006464"/>
    </source>
</evidence>
<feature type="transmembrane region" description="Helical" evidence="8">
    <location>
        <begin position="230"/>
        <end position="247"/>
    </location>
</feature>
<feature type="domain" description="Bacterial sugar transferase" evidence="9">
    <location>
        <begin position="418"/>
        <end position="605"/>
    </location>
</feature>
<dbReference type="GO" id="GO:0016020">
    <property type="term" value="C:membrane"/>
    <property type="evidence" value="ECO:0007669"/>
    <property type="project" value="UniProtKB-SubCell"/>
</dbReference>
<dbReference type="InterPro" id="IPR003362">
    <property type="entry name" value="Bact_transf"/>
</dbReference>
<evidence type="ECO:0000313" key="10">
    <source>
        <dbReference type="EMBL" id="GGJ92575.1"/>
    </source>
</evidence>
<accession>A0A8J3F979</accession>
<proteinExistence type="inferred from homology"/>
<feature type="transmembrane region" description="Helical" evidence="8">
    <location>
        <begin position="156"/>
        <end position="177"/>
    </location>
</feature>
<evidence type="ECO:0000256" key="7">
    <source>
        <dbReference type="SAM" id="MobiDB-lite"/>
    </source>
</evidence>
<comment type="similarity">
    <text evidence="2">Belongs to the bacterial sugar transferase family.</text>
</comment>
<keyword evidence="4 8" id="KW-0812">Transmembrane</keyword>
<name>A0A8J3F979_9ACTN</name>
<feature type="compositionally biased region" description="Basic and acidic residues" evidence="7">
    <location>
        <begin position="43"/>
        <end position="54"/>
    </location>
</feature>
<comment type="caution">
    <text evidence="10">The sequence shown here is derived from an EMBL/GenBank/DDBJ whole genome shotgun (WGS) entry which is preliminary data.</text>
</comment>
<keyword evidence="3" id="KW-0808">Transferase</keyword>
<evidence type="ECO:0000256" key="4">
    <source>
        <dbReference type="ARBA" id="ARBA00022692"/>
    </source>
</evidence>
<evidence type="ECO:0000256" key="8">
    <source>
        <dbReference type="SAM" id="Phobius"/>
    </source>
</evidence>
<dbReference type="PANTHER" id="PTHR30576">
    <property type="entry name" value="COLANIC BIOSYNTHESIS UDP-GLUCOSE LIPID CARRIER TRANSFERASE"/>
    <property type="match status" value="1"/>
</dbReference>